<organism evidence="2 3">
    <name type="scientific">Gnathostoma spinigerum</name>
    <dbReference type="NCBI Taxonomy" id="75299"/>
    <lineage>
        <taxon>Eukaryota</taxon>
        <taxon>Metazoa</taxon>
        <taxon>Ecdysozoa</taxon>
        <taxon>Nematoda</taxon>
        <taxon>Chromadorea</taxon>
        <taxon>Rhabditida</taxon>
        <taxon>Spirurina</taxon>
        <taxon>Gnathostomatomorpha</taxon>
        <taxon>Gnathostomatoidea</taxon>
        <taxon>Gnathostomatidae</taxon>
        <taxon>Gnathostoma</taxon>
    </lineage>
</organism>
<accession>A0ABD6ER19</accession>
<dbReference type="Proteomes" id="UP001608902">
    <property type="component" value="Unassembled WGS sequence"/>
</dbReference>
<evidence type="ECO:0000256" key="1">
    <source>
        <dbReference type="SAM" id="Phobius"/>
    </source>
</evidence>
<keyword evidence="1" id="KW-0812">Transmembrane</keyword>
<comment type="caution">
    <text evidence="2">The sequence shown here is derived from an EMBL/GenBank/DDBJ whole genome shotgun (WGS) entry which is preliminary data.</text>
</comment>
<keyword evidence="1" id="KW-0472">Membrane</keyword>
<keyword evidence="1" id="KW-1133">Transmembrane helix</keyword>
<name>A0ABD6ER19_9BILA</name>
<gene>
    <name evidence="2" type="ORF">AB6A40_009005</name>
</gene>
<proteinExistence type="predicted"/>
<keyword evidence="3" id="KW-1185">Reference proteome</keyword>
<evidence type="ECO:0000313" key="2">
    <source>
        <dbReference type="EMBL" id="MFH4982296.1"/>
    </source>
</evidence>
<dbReference type="EMBL" id="JBGFUD010008953">
    <property type="protein sequence ID" value="MFH4982296.1"/>
    <property type="molecule type" value="Genomic_DNA"/>
</dbReference>
<reference evidence="2 3" key="1">
    <citation type="submission" date="2024-08" db="EMBL/GenBank/DDBJ databases">
        <title>Gnathostoma spinigerum genome.</title>
        <authorList>
            <person name="Gonzalez-Bertolin B."/>
            <person name="Monzon S."/>
            <person name="Zaballos A."/>
            <person name="Jimenez P."/>
            <person name="Dekumyoy P."/>
            <person name="Varona S."/>
            <person name="Cuesta I."/>
            <person name="Sumanam S."/>
            <person name="Adisakwattana P."/>
            <person name="Gasser R.B."/>
            <person name="Hernandez-Gonzalez A."/>
            <person name="Young N.D."/>
            <person name="Perteguer M.J."/>
        </authorList>
    </citation>
    <scope>NUCLEOTIDE SEQUENCE [LARGE SCALE GENOMIC DNA]</scope>
    <source>
        <strain evidence="2">AL3</strain>
        <tissue evidence="2">Liver</tissue>
    </source>
</reference>
<dbReference type="AlphaFoldDB" id="A0ABD6ER19"/>
<protein>
    <submittedName>
        <fullName evidence="2">Uncharacterized protein</fullName>
    </submittedName>
</protein>
<sequence>MVSESVKAETTLVPPFPTDGIYPVWYERKIIKMKNIVCNRLYPVSPMVFIITNAVVFSLYSKYRLNEMFTWLPKPTLELLSVMKTVMVRHHC</sequence>
<evidence type="ECO:0000313" key="3">
    <source>
        <dbReference type="Proteomes" id="UP001608902"/>
    </source>
</evidence>
<feature type="transmembrane region" description="Helical" evidence="1">
    <location>
        <begin position="41"/>
        <end position="60"/>
    </location>
</feature>